<sequence length="107" mass="12445">MIWREPGIRYRAPNIVKRDHYRGGGLLVWAGIATNGRTTFTCSLGVPSQLSDIATKYHTFLWGLLSLQWVPTRYLTITPARIDDDWCGVIWKVKPFHRRDGLLYRRT</sequence>
<gene>
    <name evidence="1" type="ORF">AVEN_124708_1</name>
</gene>
<evidence type="ECO:0000313" key="1">
    <source>
        <dbReference type="EMBL" id="GBN54775.1"/>
    </source>
</evidence>
<evidence type="ECO:0000313" key="2">
    <source>
        <dbReference type="Proteomes" id="UP000499080"/>
    </source>
</evidence>
<dbReference type="OrthoDB" id="6468736at2759"/>
<comment type="caution">
    <text evidence="1">The sequence shown here is derived from an EMBL/GenBank/DDBJ whole genome shotgun (WGS) entry which is preliminary data.</text>
</comment>
<name>A0A4Y2PSB9_ARAVE</name>
<protein>
    <submittedName>
        <fullName evidence="1">Uncharacterized protein</fullName>
    </submittedName>
</protein>
<reference evidence="1 2" key="1">
    <citation type="journal article" date="2019" name="Sci. Rep.">
        <title>Orb-weaving spider Araneus ventricosus genome elucidates the spidroin gene catalogue.</title>
        <authorList>
            <person name="Kono N."/>
            <person name="Nakamura H."/>
            <person name="Ohtoshi R."/>
            <person name="Moran D.A.P."/>
            <person name="Shinohara A."/>
            <person name="Yoshida Y."/>
            <person name="Fujiwara M."/>
            <person name="Mori M."/>
            <person name="Tomita M."/>
            <person name="Arakawa K."/>
        </authorList>
    </citation>
    <scope>NUCLEOTIDE SEQUENCE [LARGE SCALE GENOMIC DNA]</scope>
</reference>
<organism evidence="1 2">
    <name type="scientific">Araneus ventricosus</name>
    <name type="common">Orbweaver spider</name>
    <name type="synonym">Epeira ventricosa</name>
    <dbReference type="NCBI Taxonomy" id="182803"/>
    <lineage>
        <taxon>Eukaryota</taxon>
        <taxon>Metazoa</taxon>
        <taxon>Ecdysozoa</taxon>
        <taxon>Arthropoda</taxon>
        <taxon>Chelicerata</taxon>
        <taxon>Arachnida</taxon>
        <taxon>Araneae</taxon>
        <taxon>Araneomorphae</taxon>
        <taxon>Entelegynae</taxon>
        <taxon>Araneoidea</taxon>
        <taxon>Araneidae</taxon>
        <taxon>Araneus</taxon>
    </lineage>
</organism>
<accession>A0A4Y2PSB9</accession>
<proteinExistence type="predicted"/>
<keyword evidence="2" id="KW-1185">Reference proteome</keyword>
<dbReference type="AlphaFoldDB" id="A0A4Y2PSB9"/>
<dbReference type="EMBL" id="BGPR01012148">
    <property type="protein sequence ID" value="GBN54775.1"/>
    <property type="molecule type" value="Genomic_DNA"/>
</dbReference>
<dbReference type="Proteomes" id="UP000499080">
    <property type="component" value="Unassembled WGS sequence"/>
</dbReference>